<protein>
    <submittedName>
        <fullName evidence="3">S9 family peptidase</fullName>
    </submittedName>
</protein>
<evidence type="ECO:0000259" key="2">
    <source>
        <dbReference type="Pfam" id="PF00326"/>
    </source>
</evidence>
<gene>
    <name evidence="3" type="ORF">MJO52_13250</name>
</gene>
<dbReference type="Gene3D" id="2.120.10.30">
    <property type="entry name" value="TolB, C-terminal domain"/>
    <property type="match status" value="1"/>
</dbReference>
<dbReference type="RefSeq" id="WP_252082133.1">
    <property type="nucleotide sequence ID" value="NZ_CP092418.1"/>
</dbReference>
<evidence type="ECO:0000313" key="3">
    <source>
        <dbReference type="EMBL" id="USD20044.1"/>
    </source>
</evidence>
<keyword evidence="1" id="KW-0378">Hydrolase</keyword>
<dbReference type="SUPFAM" id="SSF82171">
    <property type="entry name" value="DPP6 N-terminal domain-like"/>
    <property type="match status" value="1"/>
</dbReference>
<keyword evidence="4" id="KW-1185">Reference proteome</keyword>
<dbReference type="SUPFAM" id="SSF53474">
    <property type="entry name" value="alpha/beta-Hydrolases"/>
    <property type="match status" value="1"/>
</dbReference>
<sequence>MELQNHRWSVRKAICWLSLAAAFSGCSVNLLVEDSASAEIQQELLPVESFFNDSVISGVKLSSDGQWLAWFQLYNGAPNIYVMPSNGNIEDAFPLTTFTDGVDGFSWDKHQLGMFVSKDSNGNEQHQIYRLDLEERAKRLNLLNTIKLTSKAGVNYTLAGQASGNAKSLTLMANHDDPKRLDIYQLNTESGELSLLMSNTQHFQSILIDDEGKPVVGVRDNPDTSAEMYILKDNSWQKTLTTKPGEILELTQYNSDLERVYFESSFGETDTSGLKQLDLNSGIIVDIHTDPNQRSDVYKTLFNKDGEPLLVSYYYGYREDYPISKEFQKHWQYINGQFSRRVEIDVVSINEKSGTWLLDIASDIDLGAFYTYSQVDQSLTRLIDKDTKLDSQSLAERRSITYQARDGISIQAYLTLPNGKSSQLPLVVLPHGGPWARDYWRLSDSFFNRVSQLLANRGYAVLQPNFRASTGFGETFIALGNRQWGNGAMQHDLTDGVEYLVEQGIADKNRVAIMGGSYGGYAALSGLTFTPDVYAAAISFVGPSNLITLTESFPEYYRPKLSQWFKAVGDPLIQFDREDMQTRSPINFTDQIKAPLLLVQGANDPRVTQLESDQIAIKMYQEDLDVEYILAKDEGHGFSKRINLMAYLIKMEEFLAEHLGGELNPEIPEELTAHLAGLEVDISKLAEKHSK</sequence>
<dbReference type="InterPro" id="IPR001375">
    <property type="entry name" value="Peptidase_S9_cat"/>
</dbReference>
<dbReference type="InterPro" id="IPR011042">
    <property type="entry name" value="6-blade_b-propeller_TolB-like"/>
</dbReference>
<dbReference type="Gene3D" id="3.40.50.1820">
    <property type="entry name" value="alpha/beta hydrolase"/>
    <property type="match status" value="1"/>
</dbReference>
<reference evidence="3" key="1">
    <citation type="submission" date="2022-02" db="EMBL/GenBank/DDBJ databases">
        <title>Coral-associated bacteria.</title>
        <authorList>
            <person name="Tang K."/>
            <person name="Wang X."/>
        </authorList>
    </citation>
    <scope>NUCLEOTIDE SEQUENCE</scope>
    <source>
        <strain evidence="3">SCSIO 43006</strain>
    </source>
</reference>
<evidence type="ECO:0000313" key="4">
    <source>
        <dbReference type="Proteomes" id="UP001055658"/>
    </source>
</evidence>
<dbReference type="Proteomes" id="UP001055658">
    <property type="component" value="Chromosome"/>
</dbReference>
<organism evidence="3 4">
    <name type="scientific">Microbulbifer variabilis</name>
    <dbReference type="NCBI Taxonomy" id="266805"/>
    <lineage>
        <taxon>Bacteria</taxon>
        <taxon>Pseudomonadati</taxon>
        <taxon>Pseudomonadota</taxon>
        <taxon>Gammaproteobacteria</taxon>
        <taxon>Cellvibrionales</taxon>
        <taxon>Microbulbiferaceae</taxon>
        <taxon>Microbulbifer</taxon>
    </lineage>
</organism>
<dbReference type="InterPro" id="IPR029058">
    <property type="entry name" value="AB_hydrolase_fold"/>
</dbReference>
<feature type="domain" description="Peptidase S9 prolyl oligopeptidase catalytic" evidence="2">
    <location>
        <begin position="448"/>
        <end position="661"/>
    </location>
</feature>
<dbReference type="PANTHER" id="PTHR42776">
    <property type="entry name" value="SERINE PEPTIDASE S9 FAMILY MEMBER"/>
    <property type="match status" value="1"/>
</dbReference>
<proteinExistence type="predicted"/>
<accession>A0ABY4V705</accession>
<evidence type="ECO:0000256" key="1">
    <source>
        <dbReference type="ARBA" id="ARBA00022801"/>
    </source>
</evidence>
<dbReference type="Pfam" id="PF00326">
    <property type="entry name" value="Peptidase_S9"/>
    <property type="match status" value="1"/>
</dbReference>
<dbReference type="PANTHER" id="PTHR42776:SF27">
    <property type="entry name" value="DIPEPTIDYL PEPTIDASE FAMILY MEMBER 6"/>
    <property type="match status" value="1"/>
</dbReference>
<dbReference type="PROSITE" id="PS51257">
    <property type="entry name" value="PROKAR_LIPOPROTEIN"/>
    <property type="match status" value="1"/>
</dbReference>
<name>A0ABY4V705_9GAMM</name>
<dbReference type="EMBL" id="CP092418">
    <property type="protein sequence ID" value="USD20044.1"/>
    <property type="molecule type" value="Genomic_DNA"/>
</dbReference>